<organism evidence="1 2">
    <name type="scientific">Elasticomyces elasticus</name>
    <dbReference type="NCBI Taxonomy" id="574655"/>
    <lineage>
        <taxon>Eukaryota</taxon>
        <taxon>Fungi</taxon>
        <taxon>Dikarya</taxon>
        <taxon>Ascomycota</taxon>
        <taxon>Pezizomycotina</taxon>
        <taxon>Dothideomycetes</taxon>
        <taxon>Dothideomycetidae</taxon>
        <taxon>Mycosphaerellales</taxon>
        <taxon>Teratosphaeriaceae</taxon>
        <taxon>Elasticomyces</taxon>
    </lineage>
</organism>
<reference evidence="1" key="1">
    <citation type="submission" date="2023-08" db="EMBL/GenBank/DDBJ databases">
        <title>Black Yeasts Isolated from many extreme environments.</title>
        <authorList>
            <person name="Coleine C."/>
            <person name="Stajich J.E."/>
            <person name="Selbmann L."/>
        </authorList>
    </citation>
    <scope>NUCLEOTIDE SEQUENCE</scope>
    <source>
        <strain evidence="1">CCFEE 5810</strain>
    </source>
</reference>
<protein>
    <submittedName>
        <fullName evidence="1">Uncharacterized protein</fullName>
    </submittedName>
</protein>
<accession>A0AAN7ZTR5</accession>
<evidence type="ECO:0000313" key="2">
    <source>
        <dbReference type="Proteomes" id="UP001310594"/>
    </source>
</evidence>
<sequence>MADQYPIICFPQDMEANDVYLSALADIRRSAHFLRLADCPDMAAPLEAYLTATIARHGLPQSTDLMAWLPRHVACLLQQPRGMDELTWLRFKLAERELMCARLSLQMASQYTGREEQEVISADTRRLSDVIRPFRPEMPYERERDPHTLHPLWHEVHKTEAHSMRDNVTVDFFEPAIRAIATDQGLSPQQLAELRAQATQWLRPLRIDEVQWLQLQLAERDTDCARLELLVGVLQATKKKERDRLKGYLEMFGERVEVVDALKLEVEEEIVSRRNTVVAETWGV</sequence>
<dbReference type="EMBL" id="JAVRQU010000009">
    <property type="protein sequence ID" value="KAK5698756.1"/>
    <property type="molecule type" value="Genomic_DNA"/>
</dbReference>
<name>A0AAN7ZTR5_9PEZI</name>
<evidence type="ECO:0000313" key="1">
    <source>
        <dbReference type="EMBL" id="KAK5698756.1"/>
    </source>
</evidence>
<dbReference type="AlphaFoldDB" id="A0AAN7ZTR5"/>
<proteinExistence type="predicted"/>
<dbReference type="Proteomes" id="UP001310594">
    <property type="component" value="Unassembled WGS sequence"/>
</dbReference>
<comment type="caution">
    <text evidence="1">The sequence shown here is derived from an EMBL/GenBank/DDBJ whole genome shotgun (WGS) entry which is preliminary data.</text>
</comment>
<gene>
    <name evidence="1" type="ORF">LTR97_006404</name>
</gene>